<dbReference type="InterPro" id="IPR002155">
    <property type="entry name" value="Thiolase"/>
</dbReference>
<sequence>MFLAARDSVRDVVFVDGVRTPFGKAKGVYSETRSDDLIVKVIRELLRRNPSLPAERIDDVAIAATTQTGDQGLTIGRVAGILAGLPQSVPGYAIDRMCAGAVTAVTTTASAIAIGAYDVAIAGGVEHMGRHPMGEGADPNPRFVSEKLIDTSALVMGQTAENLHDRYPKITKARADAYALASQQKVAKAYANGQIQPDLVAVAARHADSGWELVTTDEPPRPDTTLEGLAGLKTPFRPHGRVTAGNAAGINDGATGCLLAAAEVAEELGLTAKMRLVGFGFAGVEPHVMGVGPIPSTEKALARTGLSIGDIGLFELNEAFAVQVLAFLDHFGIADDDPRVNPLGGAIALGHPLASSGVRLMTQLARQFAERPDVRYGLTAMCVGFGMGATTIWENPHFNGDNGDAQASDRTGEAR</sequence>
<evidence type="ECO:0000256" key="3">
    <source>
        <dbReference type="ARBA" id="ARBA00023315"/>
    </source>
</evidence>
<dbReference type="InterPro" id="IPR020613">
    <property type="entry name" value="Thiolase_CS"/>
</dbReference>
<keyword evidence="9" id="KW-1185">Reference proteome</keyword>
<dbReference type="InterPro" id="IPR020616">
    <property type="entry name" value="Thiolase_N"/>
</dbReference>
<name>A0A1C3NY58_9ACTN</name>
<dbReference type="AlphaFoldDB" id="A0A1C3NY58"/>
<evidence type="ECO:0000313" key="8">
    <source>
        <dbReference type="EMBL" id="SBW22484.1"/>
    </source>
</evidence>
<feature type="domain" description="Thiolase N-terminal" evidence="6">
    <location>
        <begin position="12"/>
        <end position="262"/>
    </location>
</feature>
<organism evidence="8 9">
    <name type="scientific">Candidatus Protofrankia californiensis</name>
    <dbReference type="NCBI Taxonomy" id="1839754"/>
    <lineage>
        <taxon>Bacteria</taxon>
        <taxon>Bacillati</taxon>
        <taxon>Actinomycetota</taxon>
        <taxon>Actinomycetes</taxon>
        <taxon>Frankiales</taxon>
        <taxon>Frankiaceae</taxon>
        <taxon>Protofrankia</taxon>
    </lineage>
</organism>
<evidence type="ECO:0000256" key="1">
    <source>
        <dbReference type="ARBA" id="ARBA00010982"/>
    </source>
</evidence>
<dbReference type="PIRSF" id="PIRSF000429">
    <property type="entry name" value="Ac-CoA_Ac_transf"/>
    <property type="match status" value="1"/>
</dbReference>
<dbReference type="CDD" id="cd00751">
    <property type="entry name" value="thiolase"/>
    <property type="match status" value="1"/>
</dbReference>
<evidence type="ECO:0000313" key="9">
    <source>
        <dbReference type="Proteomes" id="UP000199013"/>
    </source>
</evidence>
<dbReference type="InterPro" id="IPR050215">
    <property type="entry name" value="Thiolase-like_sf_Thiolase"/>
</dbReference>
<evidence type="ECO:0000256" key="2">
    <source>
        <dbReference type="ARBA" id="ARBA00022679"/>
    </source>
</evidence>
<reference evidence="9" key="1">
    <citation type="submission" date="2016-02" db="EMBL/GenBank/DDBJ databases">
        <authorList>
            <person name="Wibberg D."/>
        </authorList>
    </citation>
    <scope>NUCLEOTIDE SEQUENCE [LARGE SCALE GENOMIC DNA]</scope>
</reference>
<dbReference type="EC" id="2.3.1.16" evidence="8"/>
<dbReference type="Gene3D" id="3.40.47.10">
    <property type="match status" value="1"/>
</dbReference>
<dbReference type="NCBIfam" id="TIGR01930">
    <property type="entry name" value="AcCoA-C-Actrans"/>
    <property type="match status" value="1"/>
</dbReference>
<feature type="domain" description="Thiolase C-terminal" evidence="7">
    <location>
        <begin position="272"/>
        <end position="394"/>
    </location>
</feature>
<feature type="active site" description="Proton acceptor" evidence="4">
    <location>
        <position position="382"/>
    </location>
</feature>
<evidence type="ECO:0000256" key="4">
    <source>
        <dbReference type="PIRSR" id="PIRSR000429-1"/>
    </source>
</evidence>
<dbReference type="Pfam" id="PF00108">
    <property type="entry name" value="Thiolase_N"/>
    <property type="match status" value="1"/>
</dbReference>
<evidence type="ECO:0000259" key="7">
    <source>
        <dbReference type="Pfam" id="PF02803"/>
    </source>
</evidence>
<dbReference type="SUPFAM" id="SSF53901">
    <property type="entry name" value="Thiolase-like"/>
    <property type="match status" value="2"/>
</dbReference>
<dbReference type="Proteomes" id="UP000199013">
    <property type="component" value="Unassembled WGS sequence"/>
</dbReference>
<keyword evidence="2 5" id="KW-0808">Transferase</keyword>
<dbReference type="Pfam" id="PF02803">
    <property type="entry name" value="Thiolase_C"/>
    <property type="match status" value="1"/>
</dbReference>
<gene>
    <name evidence="8" type="ORF">FDG2_2708</name>
</gene>
<comment type="similarity">
    <text evidence="1 5">Belongs to the thiolase-like superfamily. Thiolase family.</text>
</comment>
<dbReference type="PANTHER" id="PTHR43853:SF2">
    <property type="entry name" value="3-OXOADIPYL-COA_3-OXO-5,6-DEHYDROSUBERYL-COA THIOLASE"/>
    <property type="match status" value="1"/>
</dbReference>
<dbReference type="EMBL" id="FLUV01001151">
    <property type="protein sequence ID" value="SBW22484.1"/>
    <property type="molecule type" value="Genomic_DNA"/>
</dbReference>
<dbReference type="GO" id="GO:0006635">
    <property type="term" value="P:fatty acid beta-oxidation"/>
    <property type="evidence" value="ECO:0007669"/>
    <property type="project" value="TreeGrafter"/>
</dbReference>
<dbReference type="InterPro" id="IPR016039">
    <property type="entry name" value="Thiolase-like"/>
</dbReference>
<dbReference type="GO" id="GO:0010124">
    <property type="term" value="P:phenylacetate catabolic process"/>
    <property type="evidence" value="ECO:0007669"/>
    <property type="project" value="TreeGrafter"/>
</dbReference>
<evidence type="ECO:0000256" key="5">
    <source>
        <dbReference type="RuleBase" id="RU003557"/>
    </source>
</evidence>
<dbReference type="InterPro" id="IPR020617">
    <property type="entry name" value="Thiolase_C"/>
</dbReference>
<keyword evidence="3 5" id="KW-0012">Acyltransferase</keyword>
<feature type="active site" description="Acyl-thioester intermediate" evidence="4">
    <location>
        <position position="98"/>
    </location>
</feature>
<protein>
    <submittedName>
        <fullName evidence="8">Acetyl-CoA acetyltransferase</fullName>
        <ecNumber evidence="8">2.3.1.16</ecNumber>
    </submittedName>
</protein>
<dbReference type="GO" id="GO:0005737">
    <property type="term" value="C:cytoplasm"/>
    <property type="evidence" value="ECO:0007669"/>
    <property type="project" value="UniProtKB-ARBA"/>
</dbReference>
<evidence type="ECO:0000259" key="6">
    <source>
        <dbReference type="Pfam" id="PF00108"/>
    </source>
</evidence>
<dbReference type="PANTHER" id="PTHR43853">
    <property type="entry name" value="3-KETOACYL-COA THIOLASE, PEROXISOMAL"/>
    <property type="match status" value="1"/>
</dbReference>
<accession>A0A1C3NY58</accession>
<dbReference type="PROSITE" id="PS00737">
    <property type="entry name" value="THIOLASE_2"/>
    <property type="match status" value="1"/>
</dbReference>
<proteinExistence type="inferred from homology"/>
<dbReference type="GO" id="GO:0003988">
    <property type="term" value="F:acetyl-CoA C-acyltransferase activity"/>
    <property type="evidence" value="ECO:0007669"/>
    <property type="project" value="UniProtKB-EC"/>
</dbReference>
<feature type="active site" description="Proton acceptor" evidence="4">
    <location>
        <position position="351"/>
    </location>
</feature>